<dbReference type="GO" id="GO:0006046">
    <property type="term" value="P:N-acetylglucosamine catabolic process"/>
    <property type="evidence" value="ECO:0007669"/>
    <property type="project" value="UniProtKB-UniRule"/>
</dbReference>
<evidence type="ECO:0000256" key="3">
    <source>
        <dbReference type="ARBA" id="ARBA00023277"/>
    </source>
</evidence>
<dbReference type="HAMAP" id="MF_01241">
    <property type="entry name" value="GlcN6P_deamin"/>
    <property type="match status" value="1"/>
</dbReference>
<feature type="domain" description="Glucosamine/galactosamine-6-phosphate isomerase" evidence="5">
    <location>
        <begin position="12"/>
        <end position="224"/>
    </location>
</feature>
<dbReference type="Gene3D" id="3.40.50.1360">
    <property type="match status" value="1"/>
</dbReference>
<comment type="similarity">
    <text evidence="4">Belongs to the glucosamine/galactosamine-6-phosphate isomerase family. NagB subfamily.</text>
</comment>
<dbReference type="InterPro" id="IPR018321">
    <property type="entry name" value="Glucosamine6P_isomerase_CS"/>
</dbReference>
<dbReference type="GO" id="GO:0042802">
    <property type="term" value="F:identical protein binding"/>
    <property type="evidence" value="ECO:0007669"/>
    <property type="project" value="TreeGrafter"/>
</dbReference>
<sequence>MRILEVKDYQEMSKKAANIVASQIILKPNSVLGLATGSTPIGMYQDLIKIYQKGYIDFSDIKTFNLDEYYKLPKDHPQSYYYFMQQYLFNHININPDHTHIPNGMAKNIEKECEEYEQKIKDAGGIDLQVLGIGKNGHIGFNEPDNVFERKTHLVNLKEQTIQSNARFFDSIEQVPTQAITMGIQTIIDSKKILLLASGKNKADAIYQCIYGKISPQVPASILQLHPDVTFIIDEEAALKL</sequence>
<dbReference type="EC" id="3.5.99.6" evidence="4"/>
<name>A0A1T4M5E6_9FIRM</name>
<comment type="caution">
    <text evidence="4">Lacks conserved residue(s) required for the propagation of feature annotation.</text>
</comment>
<dbReference type="GO" id="GO:0004342">
    <property type="term" value="F:glucosamine-6-phosphate deaminase activity"/>
    <property type="evidence" value="ECO:0007669"/>
    <property type="project" value="UniProtKB-UniRule"/>
</dbReference>
<dbReference type="EMBL" id="FUWV01000006">
    <property type="protein sequence ID" value="SJZ62008.1"/>
    <property type="molecule type" value="Genomic_DNA"/>
</dbReference>
<dbReference type="GO" id="GO:0005737">
    <property type="term" value="C:cytoplasm"/>
    <property type="evidence" value="ECO:0007669"/>
    <property type="project" value="TreeGrafter"/>
</dbReference>
<dbReference type="FunFam" id="3.40.50.1360:FF:000003">
    <property type="entry name" value="Glucosamine-6-phosphate deaminase"/>
    <property type="match status" value="1"/>
</dbReference>
<protein>
    <recommendedName>
        <fullName evidence="4">Glucosamine-6-phosphate deaminase</fullName>
        <ecNumber evidence="4">3.5.99.6</ecNumber>
    </recommendedName>
    <alternativeName>
        <fullName evidence="4">GlcN6P deaminase</fullName>
        <shortName evidence="4">GNPDA</shortName>
    </alternativeName>
    <alternativeName>
        <fullName evidence="4">Glucosamine-6-phosphate isomerase</fullName>
    </alternativeName>
</protein>
<dbReference type="InterPro" id="IPR037171">
    <property type="entry name" value="NagB/RpiA_transferase-like"/>
</dbReference>
<dbReference type="Pfam" id="PF01182">
    <property type="entry name" value="Glucosamine_iso"/>
    <property type="match status" value="1"/>
</dbReference>
<evidence type="ECO:0000259" key="5">
    <source>
        <dbReference type="Pfam" id="PF01182"/>
    </source>
</evidence>
<dbReference type="InterPro" id="IPR004547">
    <property type="entry name" value="Glucosamine6P_isomerase"/>
</dbReference>
<dbReference type="InterPro" id="IPR006148">
    <property type="entry name" value="Glc/Gal-6P_isomerase"/>
</dbReference>
<gene>
    <name evidence="4" type="primary">nagB</name>
    <name evidence="6" type="ORF">SAMN02745973_01195</name>
</gene>
<evidence type="ECO:0000256" key="2">
    <source>
        <dbReference type="ARBA" id="ARBA00022801"/>
    </source>
</evidence>
<dbReference type="AlphaFoldDB" id="A0A1T4M5E6"/>
<dbReference type="GO" id="GO:0005975">
    <property type="term" value="P:carbohydrate metabolic process"/>
    <property type="evidence" value="ECO:0007669"/>
    <property type="project" value="InterPro"/>
</dbReference>
<accession>A0A1T4M5E6</accession>
<dbReference type="PANTHER" id="PTHR11280:SF5">
    <property type="entry name" value="GLUCOSAMINE-6-PHOSPHATE ISOMERASE"/>
    <property type="match status" value="1"/>
</dbReference>
<comment type="pathway">
    <text evidence="4">Amino-sugar metabolism; N-acetylneuraminate degradation; D-fructose 6-phosphate from N-acetylneuraminate: step 5/5.</text>
</comment>
<feature type="active site" description="For ring-opening step" evidence="4">
    <location>
        <position position="136"/>
    </location>
</feature>
<proteinExistence type="inferred from homology"/>
<feature type="active site" description="For ring-opening step" evidence="4">
    <location>
        <position position="143"/>
    </location>
</feature>
<comment type="function">
    <text evidence="4">Catalyzes the reversible isomerization-deamination of glucosamine 6-phosphate (GlcN6P) to form fructose 6-phosphate (Fru6P) and ammonium ion.</text>
</comment>
<dbReference type="NCBIfam" id="NF001684">
    <property type="entry name" value="PRK00443.1-4"/>
    <property type="match status" value="1"/>
</dbReference>
<evidence type="ECO:0000256" key="1">
    <source>
        <dbReference type="ARBA" id="ARBA00000644"/>
    </source>
</evidence>
<dbReference type="SUPFAM" id="SSF100950">
    <property type="entry name" value="NagB/RpiA/CoA transferase-like"/>
    <property type="match status" value="1"/>
</dbReference>
<dbReference type="CDD" id="cd01399">
    <property type="entry name" value="GlcN6P_deaminase"/>
    <property type="match status" value="1"/>
</dbReference>
<dbReference type="PANTHER" id="PTHR11280">
    <property type="entry name" value="GLUCOSAMINE-6-PHOSPHATE ISOMERASE"/>
    <property type="match status" value="1"/>
</dbReference>
<organism evidence="6 7">
    <name type="scientific">Garciella nitratireducens DSM 15102</name>
    <dbReference type="NCBI Taxonomy" id="1121911"/>
    <lineage>
        <taxon>Bacteria</taxon>
        <taxon>Bacillati</taxon>
        <taxon>Bacillota</taxon>
        <taxon>Clostridia</taxon>
        <taxon>Eubacteriales</taxon>
        <taxon>Eubacteriaceae</taxon>
        <taxon>Garciella</taxon>
    </lineage>
</organism>
<keyword evidence="3 4" id="KW-0119">Carbohydrate metabolism</keyword>
<reference evidence="6 7" key="1">
    <citation type="submission" date="2017-02" db="EMBL/GenBank/DDBJ databases">
        <authorList>
            <person name="Peterson S.W."/>
        </authorList>
    </citation>
    <scope>NUCLEOTIDE SEQUENCE [LARGE SCALE GENOMIC DNA]</scope>
    <source>
        <strain evidence="6 7">DSM 15102</strain>
    </source>
</reference>
<dbReference type="OrthoDB" id="9791139at2"/>
<dbReference type="Proteomes" id="UP000196365">
    <property type="component" value="Unassembled WGS sequence"/>
</dbReference>
<dbReference type="RefSeq" id="WP_087678637.1">
    <property type="nucleotide sequence ID" value="NZ_FUWV01000006.1"/>
</dbReference>
<evidence type="ECO:0000313" key="6">
    <source>
        <dbReference type="EMBL" id="SJZ62008.1"/>
    </source>
</evidence>
<comment type="catalytic activity">
    <reaction evidence="1 4">
        <text>alpha-D-glucosamine 6-phosphate + H2O = beta-D-fructose 6-phosphate + NH4(+)</text>
        <dbReference type="Rhea" id="RHEA:12172"/>
        <dbReference type="ChEBI" id="CHEBI:15377"/>
        <dbReference type="ChEBI" id="CHEBI:28938"/>
        <dbReference type="ChEBI" id="CHEBI:57634"/>
        <dbReference type="ChEBI" id="CHEBI:75989"/>
        <dbReference type="EC" id="3.5.99.6"/>
    </reaction>
</comment>
<dbReference type="GO" id="GO:0019262">
    <property type="term" value="P:N-acetylneuraminate catabolic process"/>
    <property type="evidence" value="ECO:0007669"/>
    <property type="project" value="UniProtKB-UniRule"/>
</dbReference>
<keyword evidence="7" id="KW-1185">Reference proteome</keyword>
<dbReference type="GO" id="GO:0006043">
    <property type="term" value="P:glucosamine catabolic process"/>
    <property type="evidence" value="ECO:0007669"/>
    <property type="project" value="TreeGrafter"/>
</dbReference>
<evidence type="ECO:0000313" key="7">
    <source>
        <dbReference type="Proteomes" id="UP000196365"/>
    </source>
</evidence>
<feature type="active site" description="Proton acceptor; for ring-opening step" evidence="4">
    <location>
        <position position="138"/>
    </location>
</feature>
<dbReference type="UniPathway" id="UPA00629">
    <property type="reaction ID" value="UER00684"/>
</dbReference>
<feature type="active site" description="Proton acceptor; for enolization step" evidence="4">
    <location>
        <position position="67"/>
    </location>
</feature>
<dbReference type="PROSITE" id="PS01161">
    <property type="entry name" value="GLC_GALNAC_ISOMERASE"/>
    <property type="match status" value="1"/>
</dbReference>
<keyword evidence="2 4" id="KW-0378">Hydrolase</keyword>
<dbReference type="NCBIfam" id="TIGR00502">
    <property type="entry name" value="nagB"/>
    <property type="match status" value="1"/>
</dbReference>
<evidence type="ECO:0000256" key="4">
    <source>
        <dbReference type="HAMAP-Rule" id="MF_01241"/>
    </source>
</evidence>